<dbReference type="Gene3D" id="3.40.50.200">
    <property type="entry name" value="Peptidase S8/S53 domain"/>
    <property type="match status" value="1"/>
</dbReference>
<dbReference type="SUPFAM" id="SSF52743">
    <property type="entry name" value="Subtilisin-like"/>
    <property type="match status" value="1"/>
</dbReference>
<dbReference type="AlphaFoldDB" id="A0A3P3TYM9"/>
<reference evidence="9 10" key="1">
    <citation type="submission" date="2018-11" db="EMBL/GenBank/DDBJ databases">
        <title>Genome sequencing of Paenibacillus sp. KCOM 3021 (= ChDC PVNT-B20).</title>
        <authorList>
            <person name="Kook J.-K."/>
            <person name="Park S.-N."/>
            <person name="Lim Y.K."/>
        </authorList>
    </citation>
    <scope>NUCLEOTIDE SEQUENCE [LARGE SCALE GENOMIC DNA]</scope>
    <source>
        <strain evidence="9 10">KCOM 3021</strain>
    </source>
</reference>
<feature type="domain" description="Peptidase S8/S53" evidence="8">
    <location>
        <begin position="209"/>
        <end position="459"/>
    </location>
</feature>
<evidence type="ECO:0000313" key="10">
    <source>
        <dbReference type="Proteomes" id="UP000267017"/>
    </source>
</evidence>
<sequence>MLKKHVVFLLALAVIFSNMSFAYGDSSQLHIDPSKINKKSLKESVETNVVQLEQIQPRGLNGNEQELEIEKEGKIHFNVQEEISKLNDANNEIPVQIFLTHDDDAEDKFSEEIKLAFGEKFIYEKVGYNTFNLLASPDQLRILESMPTVDAIYTQPKSDSEVYISDSQEEREITPFLNASTEMMGIKKARSDFKVSGDLDGKESSYSSKDVAIAIVDTGIDANHVDLDGGKVIGWYDVVNGKSTPYDDEGHGTHVASIAAGTGEGDPGIQTGVAPGAALVGVKVLNSDGEGTFNQISRGLEWVYKNLGTYNIKVVNISIGTQAPYSSVTEIISIINKIKNAGVPVFVAAGNEGDGYDNEGNFLGKYYDTLSTFAKYTSTSVGSVKDPYEGGWGLSEFSSRGTGSQGPYVVAPGQSIRAAKANSKSEYESLDGTSMSSPMVAGIFALMYDAAYSKGESSTISFSAFDMGQEGYDKLYGNGNILGYESIKNAAQGSGSFDNYRTYIRVPDGYVQAGSIDLYEIYQDTTTADFNLTLLITDENMENLDLAIWEPGADPYQGDPSTYYIHDNTDLPQESFSIKSPKKGVYYIGVFGVDDSANYTLEITGNEIKPN</sequence>
<dbReference type="InterPro" id="IPR022398">
    <property type="entry name" value="Peptidase_S8_His-AS"/>
</dbReference>
<keyword evidence="2 5" id="KW-0645">Protease</keyword>
<dbReference type="Gene3D" id="2.60.120.380">
    <property type="match status" value="1"/>
</dbReference>
<dbReference type="GO" id="GO:0006508">
    <property type="term" value="P:proteolysis"/>
    <property type="evidence" value="ECO:0007669"/>
    <property type="project" value="UniProtKB-KW"/>
</dbReference>
<dbReference type="GO" id="GO:0004252">
    <property type="term" value="F:serine-type endopeptidase activity"/>
    <property type="evidence" value="ECO:0007669"/>
    <property type="project" value="UniProtKB-UniRule"/>
</dbReference>
<feature type="active site" description="Charge relay system" evidence="5">
    <location>
        <position position="217"/>
    </location>
</feature>
<dbReference type="InterPro" id="IPR050131">
    <property type="entry name" value="Peptidase_S8_subtilisin-like"/>
</dbReference>
<feature type="signal peptide" evidence="7">
    <location>
        <begin position="1"/>
        <end position="22"/>
    </location>
</feature>
<comment type="similarity">
    <text evidence="1 5 6">Belongs to the peptidase S8 family.</text>
</comment>
<keyword evidence="10" id="KW-1185">Reference proteome</keyword>
<evidence type="ECO:0000256" key="4">
    <source>
        <dbReference type="ARBA" id="ARBA00022825"/>
    </source>
</evidence>
<dbReference type="InterPro" id="IPR015500">
    <property type="entry name" value="Peptidase_S8_subtilisin-rel"/>
</dbReference>
<evidence type="ECO:0000259" key="8">
    <source>
        <dbReference type="Pfam" id="PF00082"/>
    </source>
</evidence>
<dbReference type="InterPro" id="IPR000209">
    <property type="entry name" value="Peptidase_S8/S53_dom"/>
</dbReference>
<dbReference type="PRINTS" id="PR00723">
    <property type="entry name" value="SUBTILISIN"/>
</dbReference>
<feature type="chain" id="PRO_5039077881" description="Peptidase S8/S53 domain-containing protein" evidence="7">
    <location>
        <begin position="23"/>
        <end position="611"/>
    </location>
</feature>
<keyword evidence="4 5" id="KW-0720">Serine protease</keyword>
<keyword evidence="7" id="KW-0732">Signal</keyword>
<dbReference type="PANTHER" id="PTHR43806">
    <property type="entry name" value="PEPTIDASE S8"/>
    <property type="match status" value="1"/>
</dbReference>
<dbReference type="InterPro" id="IPR023827">
    <property type="entry name" value="Peptidase_S8_Asp-AS"/>
</dbReference>
<keyword evidence="3 5" id="KW-0378">Hydrolase</keyword>
<evidence type="ECO:0000313" key="9">
    <source>
        <dbReference type="EMBL" id="RRJ63195.1"/>
    </source>
</evidence>
<comment type="caution">
    <text evidence="9">The sequence shown here is derived from an EMBL/GenBank/DDBJ whole genome shotgun (WGS) entry which is preliminary data.</text>
</comment>
<accession>A0A3P3TYM9</accession>
<dbReference type="InterPro" id="IPR036852">
    <property type="entry name" value="Peptidase_S8/S53_dom_sf"/>
</dbReference>
<dbReference type="PROSITE" id="PS00138">
    <property type="entry name" value="SUBTILASE_SER"/>
    <property type="match status" value="1"/>
</dbReference>
<name>A0A3P3TYM9_9BACL</name>
<gene>
    <name evidence="9" type="ORF">EHV15_09885</name>
</gene>
<dbReference type="PROSITE" id="PS00137">
    <property type="entry name" value="SUBTILASE_HIS"/>
    <property type="match status" value="1"/>
</dbReference>
<proteinExistence type="inferred from homology"/>
<evidence type="ECO:0000256" key="1">
    <source>
        <dbReference type="ARBA" id="ARBA00011073"/>
    </source>
</evidence>
<dbReference type="RefSeq" id="WP_128631039.1">
    <property type="nucleotide sequence ID" value="NZ_RRCN01000001.1"/>
</dbReference>
<feature type="active site" description="Charge relay system" evidence="5">
    <location>
        <position position="434"/>
    </location>
</feature>
<evidence type="ECO:0000256" key="2">
    <source>
        <dbReference type="ARBA" id="ARBA00022670"/>
    </source>
</evidence>
<feature type="active site" description="Charge relay system" evidence="5">
    <location>
        <position position="251"/>
    </location>
</feature>
<dbReference type="Proteomes" id="UP000267017">
    <property type="component" value="Unassembled WGS sequence"/>
</dbReference>
<protein>
    <recommendedName>
        <fullName evidence="8">Peptidase S8/S53 domain-containing protein</fullName>
    </recommendedName>
</protein>
<dbReference type="Pfam" id="PF00082">
    <property type="entry name" value="Peptidase_S8"/>
    <property type="match status" value="1"/>
</dbReference>
<dbReference type="PANTHER" id="PTHR43806:SF65">
    <property type="entry name" value="SERINE PROTEASE APRX"/>
    <property type="match status" value="1"/>
</dbReference>
<organism evidence="9 10">
    <name type="scientific">Paenibacillus oralis</name>
    <dbReference type="NCBI Taxonomy" id="2490856"/>
    <lineage>
        <taxon>Bacteria</taxon>
        <taxon>Bacillati</taxon>
        <taxon>Bacillota</taxon>
        <taxon>Bacilli</taxon>
        <taxon>Bacillales</taxon>
        <taxon>Paenibacillaceae</taxon>
        <taxon>Paenibacillus</taxon>
    </lineage>
</organism>
<dbReference type="PROSITE" id="PS00136">
    <property type="entry name" value="SUBTILASE_ASP"/>
    <property type="match status" value="1"/>
</dbReference>
<dbReference type="PROSITE" id="PS51892">
    <property type="entry name" value="SUBTILASE"/>
    <property type="match status" value="1"/>
</dbReference>
<dbReference type="OrthoDB" id="9798386at2"/>
<evidence type="ECO:0000256" key="3">
    <source>
        <dbReference type="ARBA" id="ARBA00022801"/>
    </source>
</evidence>
<dbReference type="InterPro" id="IPR023828">
    <property type="entry name" value="Peptidase_S8_Ser-AS"/>
</dbReference>
<evidence type="ECO:0000256" key="5">
    <source>
        <dbReference type="PROSITE-ProRule" id="PRU01240"/>
    </source>
</evidence>
<evidence type="ECO:0000256" key="6">
    <source>
        <dbReference type="RuleBase" id="RU003355"/>
    </source>
</evidence>
<evidence type="ECO:0000256" key="7">
    <source>
        <dbReference type="SAM" id="SignalP"/>
    </source>
</evidence>
<dbReference type="EMBL" id="RRCN01000001">
    <property type="protein sequence ID" value="RRJ63195.1"/>
    <property type="molecule type" value="Genomic_DNA"/>
</dbReference>